<sequence>MMVRSTCGSCARVERQIRPICEKYGATLTTVDVDSDQEKVMEYGDRVPVILIDGDEFACWEVDNEDLVEALSRPQGVR</sequence>
<organism evidence="1 3">
    <name type="scientific">Corynebacterium glucuronolyticum</name>
    <dbReference type="NCBI Taxonomy" id="39791"/>
    <lineage>
        <taxon>Bacteria</taxon>
        <taxon>Bacillati</taxon>
        <taxon>Actinomycetota</taxon>
        <taxon>Actinomycetes</taxon>
        <taxon>Mycobacteriales</taxon>
        <taxon>Corynebacteriaceae</taxon>
        <taxon>Corynebacterium</taxon>
    </lineage>
</organism>
<dbReference type="Proteomes" id="UP000617681">
    <property type="component" value="Chromosome"/>
</dbReference>
<dbReference type="Proteomes" id="UP000596145">
    <property type="component" value="Chromosome"/>
</dbReference>
<dbReference type="InterPro" id="IPR036249">
    <property type="entry name" value="Thioredoxin-like_sf"/>
</dbReference>
<dbReference type="EMBL" id="CP069534">
    <property type="protein sequence ID" value="QRP71780.1"/>
    <property type="molecule type" value="Genomic_DNA"/>
</dbReference>
<dbReference type="SUPFAM" id="SSF52833">
    <property type="entry name" value="Thioredoxin-like"/>
    <property type="match status" value="1"/>
</dbReference>
<evidence type="ECO:0000313" key="3">
    <source>
        <dbReference type="Proteomes" id="UP000596145"/>
    </source>
</evidence>
<gene>
    <name evidence="1" type="ORF">I6I10_00795</name>
    <name evidence="2" type="ORF">I6J21_02250</name>
</gene>
<name>A0A7T4EHR5_9CORY</name>
<evidence type="ECO:0000313" key="2">
    <source>
        <dbReference type="EMBL" id="QRP71780.1"/>
    </source>
</evidence>
<dbReference type="OrthoDB" id="8779161at2"/>
<proteinExistence type="predicted"/>
<evidence type="ECO:0000313" key="1">
    <source>
        <dbReference type="EMBL" id="QQB47617.1"/>
    </source>
</evidence>
<dbReference type="InterPro" id="IPR008554">
    <property type="entry name" value="Glutaredoxin-like"/>
</dbReference>
<dbReference type="GeneID" id="92759158"/>
<dbReference type="AlphaFoldDB" id="A0A7T4EHR5"/>
<accession>A0A7T4EHR5</accession>
<dbReference type="EMBL" id="CP066007">
    <property type="protein sequence ID" value="QQB47617.1"/>
    <property type="molecule type" value="Genomic_DNA"/>
</dbReference>
<reference evidence="1 3" key="1">
    <citation type="submission" date="2020-12" db="EMBL/GenBank/DDBJ databases">
        <title>FDA dAtabase for Regulatory Grade micrObial Sequences (FDA-ARGOS): Supporting development and validation of Infectious Disease Dx tests.</title>
        <authorList>
            <person name="Sproer C."/>
            <person name="Gronow S."/>
            <person name="Severitt S."/>
            <person name="Schroder I."/>
            <person name="Tallon L."/>
            <person name="Sadzewicz L."/>
            <person name="Zhao X."/>
            <person name="Boylan J."/>
            <person name="Ott S."/>
            <person name="Bowen H."/>
            <person name="Vavikolanu K."/>
            <person name="Mehta A."/>
            <person name="Aluvathingal J."/>
            <person name="Nadendla S."/>
            <person name="Lowell S."/>
            <person name="Myers T."/>
            <person name="Yan Y."/>
            <person name="Sichtig H."/>
        </authorList>
    </citation>
    <scope>NUCLEOTIDE SEQUENCE [LARGE SCALE GENOMIC DNA]</scope>
    <source>
        <strain evidence="1 3">FDAARGOS_1053</strain>
        <strain evidence="2">FDAARGOS_1191</strain>
    </source>
</reference>
<dbReference type="Pfam" id="PF05768">
    <property type="entry name" value="Glrx-like"/>
    <property type="match status" value="1"/>
</dbReference>
<protein>
    <submittedName>
        <fullName evidence="1">Glutaredoxin family protein</fullName>
    </submittedName>
</protein>
<dbReference type="RefSeq" id="WP_005390673.1">
    <property type="nucleotide sequence ID" value="NZ_CP066007.1"/>
</dbReference>
<dbReference type="Gene3D" id="3.40.30.10">
    <property type="entry name" value="Glutaredoxin"/>
    <property type="match status" value="1"/>
</dbReference>